<dbReference type="FunFam" id="1.20.58.390:FF:000067">
    <property type="entry name" value="Glycine receptor subunit alpha-2"/>
    <property type="match status" value="1"/>
</dbReference>
<dbReference type="GO" id="GO:0005254">
    <property type="term" value="F:chloride channel activity"/>
    <property type="evidence" value="ECO:0007669"/>
    <property type="project" value="UniProtKB-KW"/>
</dbReference>
<dbReference type="STRING" id="451379.A0A158R421"/>
<evidence type="ECO:0000256" key="14">
    <source>
        <dbReference type="ARBA" id="ARBA00023303"/>
    </source>
</evidence>
<evidence type="ECO:0000256" key="3">
    <source>
        <dbReference type="ARBA" id="ARBA00022692"/>
    </source>
</evidence>
<keyword evidence="4" id="KW-0732">Signal</keyword>
<evidence type="ECO:0000256" key="6">
    <source>
        <dbReference type="ARBA" id="ARBA00023018"/>
    </source>
</evidence>
<accession>A0A158R421</accession>
<evidence type="ECO:0000256" key="1">
    <source>
        <dbReference type="ARBA" id="ARBA00022448"/>
    </source>
</evidence>
<evidence type="ECO:0000256" key="2">
    <source>
        <dbReference type="ARBA" id="ARBA00022475"/>
    </source>
</evidence>
<feature type="transmembrane region" description="Helical" evidence="16">
    <location>
        <begin position="280"/>
        <end position="303"/>
    </location>
</feature>
<dbReference type="InterPro" id="IPR006028">
    <property type="entry name" value="GABAA/Glycine_rcpt"/>
</dbReference>
<evidence type="ECO:0000256" key="9">
    <source>
        <dbReference type="ARBA" id="ARBA00023157"/>
    </source>
</evidence>
<keyword evidence="8 16" id="KW-0472">Membrane</keyword>
<keyword evidence="13" id="KW-0628">Postsynaptic cell membrane</keyword>
<dbReference type="InterPro" id="IPR036719">
    <property type="entry name" value="Neuro-gated_channel_TM_sf"/>
</dbReference>
<feature type="domain" description="Neurotransmitter-gated ion-channel ligand-binding" evidence="17">
    <location>
        <begin position="40"/>
        <end position="214"/>
    </location>
</feature>
<organism evidence="19 20">
    <name type="scientific">Syphacia muris</name>
    <dbReference type="NCBI Taxonomy" id="451379"/>
    <lineage>
        <taxon>Eukaryota</taxon>
        <taxon>Metazoa</taxon>
        <taxon>Ecdysozoa</taxon>
        <taxon>Nematoda</taxon>
        <taxon>Chromadorea</taxon>
        <taxon>Rhabditida</taxon>
        <taxon>Spirurina</taxon>
        <taxon>Oxyuridomorpha</taxon>
        <taxon>Oxyuroidea</taxon>
        <taxon>Oxyuridae</taxon>
        <taxon>Syphacia</taxon>
    </lineage>
</organism>
<proteinExistence type="inferred from homology"/>
<comment type="caution">
    <text evidence="16">Lacks conserved residue(s) required for the propagation of feature annotation.</text>
</comment>
<dbReference type="InterPro" id="IPR006202">
    <property type="entry name" value="Neur_chan_lig-bd"/>
</dbReference>
<dbReference type="PROSITE" id="PS00236">
    <property type="entry name" value="NEUROTR_ION_CHANNEL"/>
    <property type="match status" value="1"/>
</dbReference>
<dbReference type="Gene3D" id="2.70.170.10">
    <property type="entry name" value="Neurotransmitter-gated ion-channel ligand-binding domain"/>
    <property type="match status" value="1"/>
</dbReference>
<keyword evidence="9" id="KW-1015">Disulfide bond</keyword>
<dbReference type="Pfam" id="PF02932">
    <property type="entry name" value="Neur_chan_memb"/>
    <property type="match status" value="2"/>
</dbReference>
<dbReference type="InterPro" id="IPR006029">
    <property type="entry name" value="Neurotrans-gated_channel_TM"/>
</dbReference>
<dbReference type="SUPFAM" id="SSF63712">
    <property type="entry name" value="Nicotinic receptor ligand binding domain-like"/>
    <property type="match status" value="1"/>
</dbReference>
<feature type="transmembrane region" description="Helical" evidence="16">
    <location>
        <begin position="248"/>
        <end position="268"/>
    </location>
</feature>
<keyword evidence="2" id="KW-1003">Cell membrane</keyword>
<dbReference type="InterPro" id="IPR018000">
    <property type="entry name" value="Neurotransmitter_ion_chnl_CS"/>
</dbReference>
<evidence type="ECO:0000256" key="12">
    <source>
        <dbReference type="ARBA" id="ARBA00023214"/>
    </source>
</evidence>
<dbReference type="CDD" id="cd19049">
    <property type="entry name" value="LGIC_TM_anion"/>
    <property type="match status" value="2"/>
</dbReference>
<dbReference type="AlphaFoldDB" id="A0A158R421"/>
<evidence type="ECO:0000256" key="7">
    <source>
        <dbReference type="ARBA" id="ARBA00023065"/>
    </source>
</evidence>
<dbReference type="SUPFAM" id="SSF90112">
    <property type="entry name" value="Neurotransmitter-gated ion-channel transmembrane pore"/>
    <property type="match status" value="2"/>
</dbReference>
<dbReference type="GO" id="GO:0005230">
    <property type="term" value="F:extracellular ligand-gated monoatomic ion channel activity"/>
    <property type="evidence" value="ECO:0007669"/>
    <property type="project" value="InterPro"/>
</dbReference>
<feature type="domain" description="Neurotransmitter-gated ion-channel transmembrane" evidence="18">
    <location>
        <begin position="488"/>
        <end position="591"/>
    </location>
</feature>
<dbReference type="InterPro" id="IPR006201">
    <property type="entry name" value="Neur_channel"/>
</dbReference>
<dbReference type="GO" id="GO:0004888">
    <property type="term" value="F:transmembrane signaling receptor activity"/>
    <property type="evidence" value="ECO:0007669"/>
    <property type="project" value="InterPro"/>
</dbReference>
<name>A0A158R421_9BILA</name>
<evidence type="ECO:0000256" key="4">
    <source>
        <dbReference type="ARBA" id="ARBA00022729"/>
    </source>
</evidence>
<comment type="similarity">
    <text evidence="16">Belongs to the ligand-gated ion channel (TC 1.A.9) family.</text>
</comment>
<feature type="transmembrane region" description="Helical" evidence="16">
    <location>
        <begin position="215"/>
        <end position="239"/>
    </location>
</feature>
<dbReference type="NCBIfam" id="TIGR00860">
    <property type="entry name" value="LIC"/>
    <property type="match status" value="1"/>
</dbReference>
<feature type="domain" description="Neurotransmitter-gated ion-channel transmembrane" evidence="18">
    <location>
        <begin position="222"/>
        <end position="315"/>
    </location>
</feature>
<evidence type="ECO:0000256" key="15">
    <source>
        <dbReference type="ARBA" id="ARBA00034104"/>
    </source>
</evidence>
<dbReference type="InterPro" id="IPR038050">
    <property type="entry name" value="Neuro_actylchol_rec"/>
</dbReference>
<keyword evidence="14 16" id="KW-0407">Ion channel</keyword>
<protein>
    <submittedName>
        <fullName evidence="20">Neur_chan_memb domain-containing protein</fullName>
    </submittedName>
</protein>
<evidence type="ECO:0000259" key="17">
    <source>
        <dbReference type="Pfam" id="PF02931"/>
    </source>
</evidence>
<evidence type="ECO:0000256" key="5">
    <source>
        <dbReference type="ARBA" id="ARBA00022989"/>
    </source>
</evidence>
<dbReference type="InterPro" id="IPR036734">
    <property type="entry name" value="Neur_chan_lig-bd_sf"/>
</dbReference>
<evidence type="ECO:0000256" key="10">
    <source>
        <dbReference type="ARBA" id="ARBA00023173"/>
    </source>
</evidence>
<evidence type="ECO:0000313" key="19">
    <source>
        <dbReference type="Proteomes" id="UP000046393"/>
    </source>
</evidence>
<feature type="transmembrane region" description="Helical" evidence="16">
    <location>
        <begin position="481"/>
        <end position="504"/>
    </location>
</feature>
<keyword evidence="12" id="KW-0868">Chloride</keyword>
<evidence type="ECO:0000256" key="13">
    <source>
        <dbReference type="ARBA" id="ARBA00023257"/>
    </source>
</evidence>
<reference evidence="20" key="1">
    <citation type="submission" date="2016-04" db="UniProtKB">
        <authorList>
            <consortium name="WormBaseParasite"/>
        </authorList>
    </citation>
    <scope>IDENTIFICATION</scope>
</reference>
<comment type="subcellular location">
    <subcellularLocation>
        <location evidence="15">Postsynaptic cell membrane</location>
        <topology evidence="15">Multi-pass membrane protein</topology>
    </subcellularLocation>
</comment>
<keyword evidence="11" id="KW-0325">Glycoprotein</keyword>
<keyword evidence="10" id="KW-0869">Chloride channel</keyword>
<dbReference type="WBParaSite" id="SMUV_0000219301-mRNA-1">
    <property type="protein sequence ID" value="SMUV_0000219301-mRNA-1"/>
    <property type="gene ID" value="SMUV_0000219301"/>
</dbReference>
<evidence type="ECO:0000256" key="11">
    <source>
        <dbReference type="ARBA" id="ARBA00023180"/>
    </source>
</evidence>
<dbReference type="Proteomes" id="UP000046393">
    <property type="component" value="Unplaced"/>
</dbReference>
<keyword evidence="1 16" id="KW-0813">Transport</keyword>
<dbReference type="PRINTS" id="PR00252">
    <property type="entry name" value="NRIONCHANNEL"/>
</dbReference>
<dbReference type="GO" id="GO:0045211">
    <property type="term" value="C:postsynaptic membrane"/>
    <property type="evidence" value="ECO:0007669"/>
    <property type="project" value="UniProtKB-SubCell"/>
</dbReference>
<dbReference type="FunFam" id="2.70.170.10:FF:000074">
    <property type="entry name" value="Uncharacterized protein"/>
    <property type="match status" value="1"/>
</dbReference>
<keyword evidence="6" id="KW-0770">Synapse</keyword>
<dbReference type="PRINTS" id="PR00253">
    <property type="entry name" value="GABAARECEPTR"/>
</dbReference>
<evidence type="ECO:0000256" key="16">
    <source>
        <dbReference type="RuleBase" id="RU000687"/>
    </source>
</evidence>
<dbReference type="PANTHER" id="PTHR18945">
    <property type="entry name" value="NEUROTRANSMITTER GATED ION CHANNEL"/>
    <property type="match status" value="1"/>
</dbReference>
<dbReference type="Pfam" id="PF02931">
    <property type="entry name" value="Neur_chan_LBD"/>
    <property type="match status" value="1"/>
</dbReference>
<keyword evidence="7 16" id="KW-0406">Ion transport</keyword>
<sequence length="662" mass="75990">LADYILFLVYLNKQLIQVTTEVISYCINRIIQIISYLFFQDFTLDFYLRQTWRDPRLAFSNVQASLDKKKFPYLQVGVDYLDKLWKPDTFFPNEKKASFHTATTHNSFLRIYQTGYILTSQRLTVTATCPMNLKLFPMDTQKCQLEIESYGYTANDTKYKFGDNQDPNSAAVVFSANISLPQFELTYYKVNYRNAVTTSGVYERLSFEVVLTRNLGFYLMNIIIPSILIVTISWVSFWLNREASPARVGLGVTTVLTMTTLITTTNNAMPKVSYIKGLDYFLNFCFVMVFASLVEYAVVSYLNKKMAQQRERRRKMGEQSAPVEMPVFYNHTALKNNLVLTFSLLNSMVMPPECECRTIPLIQPPRMVPTMGAWPAPFGKVKRPPGPCRACTPAKIDKYSRYFFPITFISFNNGFTKNDIHYHWCELISPNCSEPIRIAVDNITLPNYRLGPICLNKTIAVTTSGVYSRLRLQITLDRDGAFAVIQIFLPASMVVILTWISFWISSDSAPSRTTIGTMTVLTETHLLIGTNKRLPPVSYIKAVDVYLGGCYFFVVMVLIEYACVAYCRKKNEDMRKKKPTNHKPRQPLMQTPDLLKDTPMPKCTCKRHNPQFSIANIIGTRPNRTCVKHSRIDYYSRFVFPAAVMLLTILDINKNLIKKKVK</sequence>
<feature type="transmembrane region" description="Helical" evidence="16">
    <location>
        <begin position="634"/>
        <end position="652"/>
    </location>
</feature>
<dbReference type="Gene3D" id="1.20.58.390">
    <property type="entry name" value="Neurotransmitter-gated ion-channel transmembrane domain"/>
    <property type="match status" value="2"/>
</dbReference>
<evidence type="ECO:0000256" key="8">
    <source>
        <dbReference type="ARBA" id="ARBA00023136"/>
    </source>
</evidence>
<evidence type="ECO:0000313" key="20">
    <source>
        <dbReference type="WBParaSite" id="SMUV_0000219301-mRNA-1"/>
    </source>
</evidence>
<keyword evidence="5 16" id="KW-1133">Transmembrane helix</keyword>
<evidence type="ECO:0000259" key="18">
    <source>
        <dbReference type="Pfam" id="PF02932"/>
    </source>
</evidence>
<dbReference type="GO" id="GO:0034707">
    <property type="term" value="C:chloride channel complex"/>
    <property type="evidence" value="ECO:0007669"/>
    <property type="project" value="UniProtKB-KW"/>
</dbReference>
<keyword evidence="3 16" id="KW-0812">Transmembrane</keyword>
<keyword evidence="19" id="KW-1185">Reference proteome</keyword>
<feature type="transmembrane region" description="Helical" evidence="16">
    <location>
        <begin position="545"/>
        <end position="567"/>
    </location>
</feature>